<sequence>MVILGAIDELSAKSGFEAKDIGILVVNYSVFNPTPSLADMVVNQYKLKEYILCYNLGGMGCSAGVIAVDLAKRPLQIFKANHVSLLLCSCLIAYLATVYFKSNHRKVYLLDFACYKPGPQCICTKKMFIDRSLHTGHFRDESIDFQRRILDKSGFGQKTYVPESLLRIPPDFSIVEKRKETETVIIGAIDELLAKTHVKAKDIGILVVNSCVFIPTPSLSAMIANHYELRDNILSYNLGGMGCSAGLISLDLAQRLMQVRPNSYALVISTENINVGWYFGNQRSMLVSNCLFRMGGAAILLSNISSDHYRSKYHLRQTVRTHKGHGDDCYNSVIQREDEEHITGVALSKDLMRVAGEALKANIQLLGKSVLPLSEQLKFLAILIANKFLKKKMKPYTPNFKLAFEHFCIHTGGKAVQDELQKHLDLDDWLMEPSRMTLNRFGNTSNPPNLAFFLERKETEMVILGAIDELSAKSGFEAKDIGILVVNYSVFNPTPSLADMVVNQYKLKEYILCYNLGGMGCSAGVIAVDLAKRLLQRSNPIREIAITPFQRIRTWRSHREGGNRLRHVDCSSRRRMRPMQMDLFGEMEEQGSTMAMDVDDVDPLEIFGEGVMSTDNKLADADFFNSFEDDFDDTDIN</sequence>
<evidence type="ECO:0000313" key="2">
    <source>
        <dbReference type="Proteomes" id="UP000828941"/>
    </source>
</evidence>
<gene>
    <name evidence="1" type="ORF">L6164_016461</name>
</gene>
<evidence type="ECO:0000313" key="1">
    <source>
        <dbReference type="EMBL" id="KAI4338109.1"/>
    </source>
</evidence>
<dbReference type="EMBL" id="CM039431">
    <property type="protein sequence ID" value="KAI4338109.1"/>
    <property type="molecule type" value="Genomic_DNA"/>
</dbReference>
<protein>
    <submittedName>
        <fullName evidence="1">Uncharacterized protein</fullName>
    </submittedName>
</protein>
<keyword evidence="2" id="KW-1185">Reference proteome</keyword>
<accession>A0ACB9NRP4</accession>
<name>A0ACB9NRP4_BAUVA</name>
<proteinExistence type="predicted"/>
<dbReference type="Proteomes" id="UP000828941">
    <property type="component" value="Chromosome 6"/>
</dbReference>
<reference evidence="1 2" key="1">
    <citation type="journal article" date="2022" name="DNA Res.">
        <title>Chromosomal-level genome assembly of the orchid tree Bauhinia variegata (Leguminosae; Cercidoideae) supports the allotetraploid origin hypothesis of Bauhinia.</title>
        <authorList>
            <person name="Zhong Y."/>
            <person name="Chen Y."/>
            <person name="Zheng D."/>
            <person name="Pang J."/>
            <person name="Liu Y."/>
            <person name="Luo S."/>
            <person name="Meng S."/>
            <person name="Qian L."/>
            <person name="Wei D."/>
            <person name="Dai S."/>
            <person name="Zhou R."/>
        </authorList>
    </citation>
    <scope>NUCLEOTIDE SEQUENCE [LARGE SCALE GENOMIC DNA]</scope>
    <source>
        <strain evidence="1">BV-YZ2020</strain>
    </source>
</reference>
<organism evidence="1 2">
    <name type="scientific">Bauhinia variegata</name>
    <name type="common">Purple orchid tree</name>
    <name type="synonym">Phanera variegata</name>
    <dbReference type="NCBI Taxonomy" id="167791"/>
    <lineage>
        <taxon>Eukaryota</taxon>
        <taxon>Viridiplantae</taxon>
        <taxon>Streptophyta</taxon>
        <taxon>Embryophyta</taxon>
        <taxon>Tracheophyta</taxon>
        <taxon>Spermatophyta</taxon>
        <taxon>Magnoliopsida</taxon>
        <taxon>eudicotyledons</taxon>
        <taxon>Gunneridae</taxon>
        <taxon>Pentapetalae</taxon>
        <taxon>rosids</taxon>
        <taxon>fabids</taxon>
        <taxon>Fabales</taxon>
        <taxon>Fabaceae</taxon>
        <taxon>Cercidoideae</taxon>
        <taxon>Cercideae</taxon>
        <taxon>Bauhiniinae</taxon>
        <taxon>Bauhinia</taxon>
    </lineage>
</organism>
<comment type="caution">
    <text evidence="1">The sequence shown here is derived from an EMBL/GenBank/DDBJ whole genome shotgun (WGS) entry which is preliminary data.</text>
</comment>